<dbReference type="AlphaFoldDB" id="A0A8H5EQ83"/>
<organism evidence="1 2">
    <name type="scientific">Psilocybe cf. subviscida</name>
    <dbReference type="NCBI Taxonomy" id="2480587"/>
    <lineage>
        <taxon>Eukaryota</taxon>
        <taxon>Fungi</taxon>
        <taxon>Dikarya</taxon>
        <taxon>Basidiomycota</taxon>
        <taxon>Agaricomycotina</taxon>
        <taxon>Agaricomycetes</taxon>
        <taxon>Agaricomycetidae</taxon>
        <taxon>Agaricales</taxon>
        <taxon>Agaricineae</taxon>
        <taxon>Strophariaceae</taxon>
        <taxon>Psilocybe</taxon>
    </lineage>
</organism>
<evidence type="ECO:0000313" key="1">
    <source>
        <dbReference type="EMBL" id="KAF5309027.1"/>
    </source>
</evidence>
<dbReference type="EMBL" id="JAACJJ010000062">
    <property type="protein sequence ID" value="KAF5309027.1"/>
    <property type="molecule type" value="Genomic_DNA"/>
</dbReference>
<name>A0A8H5EQ83_9AGAR</name>
<proteinExistence type="predicted"/>
<keyword evidence="2" id="KW-1185">Reference proteome</keyword>
<dbReference type="SUPFAM" id="SSF52047">
    <property type="entry name" value="RNI-like"/>
    <property type="match status" value="1"/>
</dbReference>
<dbReference type="Gene3D" id="3.80.10.10">
    <property type="entry name" value="Ribonuclease Inhibitor"/>
    <property type="match status" value="1"/>
</dbReference>
<dbReference type="Proteomes" id="UP000567179">
    <property type="component" value="Unassembled WGS sequence"/>
</dbReference>
<accession>A0A8H5EQ83</accession>
<sequence length="539" mass="62507">MTDLNGDIVYEIIEHIAQRDRQTILSNLSLVNRSFFHTTRPLLFADVKWPHRDKIDKTELAFFPERLWGYFKTFHFDWPARWPESHPPLWGTKDGDKYTPSHLDKLEAALPSMTDLHTFQVTCPFDPPASLFQVLRECTSIKDLRITDTPIWDALKEPDAPILFTAPRITFVPVGEGARVGEGPFDRKFHDSSYYMVEYRRKYWNLTQKRARLNYFPTGWSFLLRCRVETMTYLQLSGDYCSLDHFRNPRFSFPVLETLILTGPSPSVGPGSMMTLPAVISLMPKLRDLRLLIGKHSTPTQPPLSMVPGDPEAPLSVYGQLTSLAMSNAVQKTETVLRYANGLERLALSAIIHHPRVPIALKRNEIDKVLDEIWEGGGGKRLKQFRIMSEDDFDVALPIKLGEVCPMLEVVELERCGHLHGDEDAQLWDEYANAFAQYRHLKELRIGIRFPACEHDSEPQCNPCILDWRQRCAKHFAQRLPKLKRIGLEYRARTSSHRYEDRWMDFDIIRQADGSFKVVELPTTWYQFPEVWEYVPLEE</sequence>
<dbReference type="OrthoDB" id="2747524at2759"/>
<comment type="caution">
    <text evidence="1">The sequence shown here is derived from an EMBL/GenBank/DDBJ whole genome shotgun (WGS) entry which is preliminary data.</text>
</comment>
<evidence type="ECO:0000313" key="2">
    <source>
        <dbReference type="Proteomes" id="UP000567179"/>
    </source>
</evidence>
<dbReference type="InterPro" id="IPR032675">
    <property type="entry name" value="LRR_dom_sf"/>
</dbReference>
<gene>
    <name evidence="1" type="ORF">D9619_013594</name>
</gene>
<reference evidence="1 2" key="1">
    <citation type="journal article" date="2020" name="ISME J.">
        <title>Uncovering the hidden diversity of litter-decomposition mechanisms in mushroom-forming fungi.</title>
        <authorList>
            <person name="Floudas D."/>
            <person name="Bentzer J."/>
            <person name="Ahren D."/>
            <person name="Johansson T."/>
            <person name="Persson P."/>
            <person name="Tunlid A."/>
        </authorList>
    </citation>
    <scope>NUCLEOTIDE SEQUENCE [LARGE SCALE GENOMIC DNA]</scope>
    <source>
        <strain evidence="1 2">CBS 101986</strain>
    </source>
</reference>
<protein>
    <submittedName>
        <fullName evidence="1">Uncharacterized protein</fullName>
    </submittedName>
</protein>